<accession>A0AA39XW50</accession>
<evidence type="ECO:0000313" key="2">
    <source>
        <dbReference type="Proteomes" id="UP001175001"/>
    </source>
</evidence>
<proteinExistence type="predicted"/>
<reference evidence="1" key="1">
    <citation type="submission" date="2023-06" db="EMBL/GenBank/DDBJ databases">
        <title>Multi-omics analyses reveal the molecular pathogenesis toolkit of Lasiodiplodia hormozganensis, a cross-kingdom pathogen.</title>
        <authorList>
            <person name="Felix C."/>
            <person name="Meneses R."/>
            <person name="Goncalves M.F.M."/>
            <person name="Tilleman L."/>
            <person name="Duarte A.S."/>
            <person name="Jorrin-Novo J.V."/>
            <person name="Van De Peer Y."/>
            <person name="Deforce D."/>
            <person name="Van Nieuwerburgh F."/>
            <person name="Esteves A.C."/>
            <person name="Alves A."/>
        </authorList>
    </citation>
    <scope>NUCLEOTIDE SEQUENCE</scope>
    <source>
        <strain evidence="1">CBS 339.90</strain>
    </source>
</reference>
<dbReference type="AlphaFoldDB" id="A0AA39XW50"/>
<organism evidence="1 2">
    <name type="scientific">Lasiodiplodia hormozganensis</name>
    <dbReference type="NCBI Taxonomy" id="869390"/>
    <lineage>
        <taxon>Eukaryota</taxon>
        <taxon>Fungi</taxon>
        <taxon>Dikarya</taxon>
        <taxon>Ascomycota</taxon>
        <taxon>Pezizomycotina</taxon>
        <taxon>Dothideomycetes</taxon>
        <taxon>Dothideomycetes incertae sedis</taxon>
        <taxon>Botryosphaeriales</taxon>
        <taxon>Botryosphaeriaceae</taxon>
        <taxon>Lasiodiplodia</taxon>
    </lineage>
</organism>
<dbReference type="EMBL" id="JAUJDW010000081">
    <property type="protein sequence ID" value="KAK0640452.1"/>
    <property type="molecule type" value="Genomic_DNA"/>
</dbReference>
<sequence>MPANGHYYDPKMIVAISCLLANKLTIGSITGFMQSNEEGQEPSIEYIYPLQRHRELCLVLLFEKSIAEEVLRGDEQKIANLLAGPAAYALNKPEVRDSWVAGILEASRAAENSPNPVLPPPRRNASIPAYPNFDQILLSAPRDGNLDQELLYLEPSRFPPIPGEPVGWLKQNKRYLVARLYDAIRCVSEIRRHEDGINGAHFIADTGPRLSPSVDHRTLQEACWRIATAFLDGVKHGFVKPKMPNRRDERPIKPGSETIKWDHRFTLILKVLRRKKALCWRLVKSSRGLDCFLADPYGFRKLGISDADPAAAVPHA</sequence>
<evidence type="ECO:0000313" key="1">
    <source>
        <dbReference type="EMBL" id="KAK0640452.1"/>
    </source>
</evidence>
<gene>
    <name evidence="1" type="ORF">DIS24_g9350</name>
</gene>
<dbReference type="Proteomes" id="UP001175001">
    <property type="component" value="Unassembled WGS sequence"/>
</dbReference>
<comment type="caution">
    <text evidence="1">The sequence shown here is derived from an EMBL/GenBank/DDBJ whole genome shotgun (WGS) entry which is preliminary data.</text>
</comment>
<keyword evidence="2" id="KW-1185">Reference proteome</keyword>
<name>A0AA39XW50_9PEZI</name>
<protein>
    <submittedName>
        <fullName evidence="1">Uncharacterized protein</fullName>
    </submittedName>
</protein>